<dbReference type="InterPro" id="IPR006124">
    <property type="entry name" value="Metalloenzyme"/>
</dbReference>
<evidence type="ECO:0000256" key="4">
    <source>
        <dbReference type="ARBA" id="ARBA00023211"/>
    </source>
</evidence>
<dbReference type="GO" id="GO:0043094">
    <property type="term" value="P:metabolic compound salvage"/>
    <property type="evidence" value="ECO:0007669"/>
    <property type="project" value="UniProtKB-UniRule"/>
</dbReference>
<feature type="binding site" evidence="6">
    <location>
        <position position="344"/>
    </location>
    <ligand>
        <name>Mn(2+)</name>
        <dbReference type="ChEBI" id="CHEBI:29035"/>
        <label>2</label>
    </ligand>
</feature>
<dbReference type="CDD" id="cd16009">
    <property type="entry name" value="PPM"/>
    <property type="match status" value="1"/>
</dbReference>
<evidence type="ECO:0000313" key="10">
    <source>
        <dbReference type="Proteomes" id="UP001221217"/>
    </source>
</evidence>
<evidence type="ECO:0000256" key="7">
    <source>
        <dbReference type="NCBIfam" id="TIGR01696"/>
    </source>
</evidence>
<keyword evidence="2 6" id="KW-0963">Cytoplasm</keyword>
<comment type="similarity">
    <text evidence="1 6">Belongs to the phosphopentomutase family.</text>
</comment>
<dbReference type="InterPro" id="IPR017850">
    <property type="entry name" value="Alkaline_phosphatase_core_sf"/>
</dbReference>
<name>A0AAJ1MK42_9SPIO</name>
<proteinExistence type="inferred from homology"/>
<organism evidence="9 10">
    <name type="scientific">Candidatus Thalassospirochaeta sargassi</name>
    <dbReference type="NCBI Taxonomy" id="3119039"/>
    <lineage>
        <taxon>Bacteria</taxon>
        <taxon>Pseudomonadati</taxon>
        <taxon>Spirochaetota</taxon>
        <taxon>Spirochaetia</taxon>
        <taxon>Spirochaetales</taxon>
        <taxon>Spirochaetaceae</taxon>
        <taxon>Candidatus Thalassospirochaeta</taxon>
    </lineage>
</organism>
<dbReference type="PANTHER" id="PTHR21110:SF0">
    <property type="entry name" value="PHOSPHOPENTOMUTASE"/>
    <property type="match status" value="1"/>
</dbReference>
<dbReference type="FunFam" id="3.30.70.1250:FF:000001">
    <property type="entry name" value="Phosphopentomutase"/>
    <property type="match status" value="1"/>
</dbReference>
<dbReference type="PANTHER" id="PTHR21110">
    <property type="entry name" value="PHOSPHOPENTOMUTASE"/>
    <property type="match status" value="1"/>
</dbReference>
<accession>A0AAJ1MK42</accession>
<dbReference type="NCBIfam" id="NF003766">
    <property type="entry name" value="PRK05362.1"/>
    <property type="match status" value="1"/>
</dbReference>
<keyword evidence="3 6" id="KW-0479">Metal-binding</keyword>
<keyword evidence="5 6" id="KW-0413">Isomerase</keyword>
<dbReference type="GO" id="GO:0009117">
    <property type="term" value="P:nucleotide metabolic process"/>
    <property type="evidence" value="ECO:0007669"/>
    <property type="project" value="UniProtKB-UniRule"/>
</dbReference>
<dbReference type="GO" id="GO:0030145">
    <property type="term" value="F:manganese ion binding"/>
    <property type="evidence" value="ECO:0007669"/>
    <property type="project" value="UniProtKB-UniRule"/>
</dbReference>
<dbReference type="Proteomes" id="UP001221217">
    <property type="component" value="Unassembled WGS sequence"/>
</dbReference>
<evidence type="ECO:0000256" key="6">
    <source>
        <dbReference type="HAMAP-Rule" id="MF_00740"/>
    </source>
</evidence>
<dbReference type="Gene3D" id="3.40.720.10">
    <property type="entry name" value="Alkaline Phosphatase, subunit A"/>
    <property type="match status" value="1"/>
</dbReference>
<dbReference type="GO" id="GO:0000287">
    <property type="term" value="F:magnesium ion binding"/>
    <property type="evidence" value="ECO:0007669"/>
    <property type="project" value="UniProtKB-UniRule"/>
</dbReference>
<comment type="subcellular location">
    <subcellularLocation>
        <location evidence="6">Cytoplasm</location>
    </subcellularLocation>
</comment>
<feature type="binding site" evidence="6">
    <location>
        <position position="333"/>
    </location>
    <ligand>
        <name>Mn(2+)</name>
        <dbReference type="ChEBI" id="CHEBI:29035"/>
        <label>1</label>
    </ligand>
</feature>
<dbReference type="InterPro" id="IPR010045">
    <property type="entry name" value="DeoB"/>
</dbReference>
<evidence type="ECO:0000256" key="2">
    <source>
        <dbReference type="ARBA" id="ARBA00022490"/>
    </source>
</evidence>
<dbReference type="HAMAP" id="MF_00740">
    <property type="entry name" value="Phosphopentomut"/>
    <property type="match status" value="1"/>
</dbReference>
<protein>
    <recommendedName>
        <fullName evidence="6 7">Phosphopentomutase</fullName>
        <ecNumber evidence="6 7">5.4.2.7</ecNumber>
    </recommendedName>
    <alternativeName>
        <fullName evidence="6">Phosphodeoxyribomutase</fullName>
    </alternativeName>
</protein>
<dbReference type="PIRSF" id="PIRSF001491">
    <property type="entry name" value="Ppentomutase"/>
    <property type="match status" value="1"/>
</dbReference>
<dbReference type="AlphaFoldDB" id="A0AAJ1MK42"/>
<comment type="catalytic activity">
    <reaction evidence="6">
        <text>2-deoxy-alpha-D-ribose 1-phosphate = 2-deoxy-D-ribose 5-phosphate</text>
        <dbReference type="Rhea" id="RHEA:27658"/>
        <dbReference type="ChEBI" id="CHEBI:57259"/>
        <dbReference type="ChEBI" id="CHEBI:62877"/>
        <dbReference type="EC" id="5.4.2.7"/>
    </reaction>
</comment>
<dbReference type="EC" id="5.4.2.7" evidence="6 7"/>
<dbReference type="GO" id="GO:0008973">
    <property type="term" value="F:phosphopentomutase activity"/>
    <property type="evidence" value="ECO:0007669"/>
    <property type="project" value="UniProtKB-UniRule"/>
</dbReference>
<evidence type="ECO:0000256" key="3">
    <source>
        <dbReference type="ARBA" id="ARBA00022723"/>
    </source>
</evidence>
<dbReference type="InterPro" id="IPR024052">
    <property type="entry name" value="Phosphopentomutase_DeoB_cap_sf"/>
</dbReference>
<dbReference type="Pfam" id="PF01676">
    <property type="entry name" value="Metalloenzyme"/>
    <property type="match status" value="1"/>
</dbReference>
<evidence type="ECO:0000256" key="1">
    <source>
        <dbReference type="ARBA" id="ARBA00010373"/>
    </source>
</evidence>
<feature type="binding site" evidence="6">
    <location>
        <position position="332"/>
    </location>
    <ligand>
        <name>Mn(2+)</name>
        <dbReference type="ChEBI" id="CHEBI:29035"/>
        <label>1</label>
    </ligand>
</feature>
<reference evidence="9 10" key="1">
    <citation type="submission" date="2022-12" db="EMBL/GenBank/DDBJ databases">
        <title>Metagenome assembled genome from gulf of manar.</title>
        <authorList>
            <person name="Kohli P."/>
            <person name="Pk S."/>
            <person name="Venkata Ramana C."/>
            <person name="Sasikala C."/>
        </authorList>
    </citation>
    <scope>NUCLEOTIDE SEQUENCE [LARGE SCALE GENOMIC DNA]</scope>
    <source>
        <strain evidence="9">JB008</strain>
    </source>
</reference>
<dbReference type="SUPFAM" id="SSF143856">
    <property type="entry name" value="DeoB insert domain-like"/>
    <property type="match status" value="1"/>
</dbReference>
<comment type="cofactor">
    <cofactor evidence="6">
        <name>Mn(2+)</name>
        <dbReference type="ChEBI" id="CHEBI:29035"/>
    </cofactor>
    <text evidence="6">Binds 2 manganese ions.</text>
</comment>
<feature type="binding site" evidence="6">
    <location>
        <position position="291"/>
    </location>
    <ligand>
        <name>Mn(2+)</name>
        <dbReference type="ChEBI" id="CHEBI:29035"/>
        <label>2</label>
    </ligand>
</feature>
<gene>
    <name evidence="6" type="primary">deoB</name>
    <name evidence="9" type="ORF">PQJ61_06650</name>
</gene>
<dbReference type="GO" id="GO:0006018">
    <property type="term" value="P:2-deoxyribose 1-phosphate catabolic process"/>
    <property type="evidence" value="ECO:0007669"/>
    <property type="project" value="UniProtKB-UniRule"/>
</dbReference>
<evidence type="ECO:0000256" key="5">
    <source>
        <dbReference type="ARBA" id="ARBA00023235"/>
    </source>
</evidence>
<dbReference type="Gene3D" id="3.30.70.1250">
    <property type="entry name" value="Phosphopentomutase"/>
    <property type="match status" value="1"/>
</dbReference>
<comment type="catalytic activity">
    <reaction evidence="6">
        <text>alpha-D-ribose 1-phosphate = D-ribose 5-phosphate</text>
        <dbReference type="Rhea" id="RHEA:18793"/>
        <dbReference type="ChEBI" id="CHEBI:57720"/>
        <dbReference type="ChEBI" id="CHEBI:78346"/>
        <dbReference type="EC" id="5.4.2.7"/>
    </reaction>
</comment>
<evidence type="ECO:0000313" key="9">
    <source>
        <dbReference type="EMBL" id="MDC7226426.1"/>
    </source>
</evidence>
<feature type="binding site" evidence="6">
    <location>
        <position position="9"/>
    </location>
    <ligand>
        <name>Mn(2+)</name>
        <dbReference type="ChEBI" id="CHEBI:29035"/>
        <label>1</label>
    </ligand>
</feature>
<comment type="pathway">
    <text evidence="6">Carbohydrate degradation; 2-deoxy-D-ribose 1-phosphate degradation; D-glyceraldehyde 3-phosphate and acetaldehyde from 2-deoxy-alpha-D-ribose 1-phosphate: step 1/2.</text>
</comment>
<dbReference type="NCBIfam" id="TIGR01696">
    <property type="entry name" value="deoB"/>
    <property type="match status" value="1"/>
</dbReference>
<feature type="domain" description="Metalloenzyme" evidence="8">
    <location>
        <begin position="1"/>
        <end position="373"/>
    </location>
</feature>
<keyword evidence="4 6" id="KW-0464">Manganese</keyword>
<sequence length="393" mass="42919">MRATVLVIDSFGIGALPDADKYGDAGSNTALHISENIPGGANWPNLMKLGLGNASMLLGNDLPGCPAVDKPLASWGVMNEASPGKDTTTGHWELAGIILDKAFPVFPAEYPSFPPELIEAFKKETGRDIIGNKAASGTAIIEELGEEHMNTGSPICYTSADSVFQIAAHEDIIPVDELYRICEITRKLCDPYMVGRIIARPFEGSPGNFVRTSRRHDYSIALPGDSILDHLSSNGVKTTAVGKIGDIFNQQGIDKSWPDKGNPACLDRTAELLSKKDDKDEFIFVNLVDTDMIYGHRRDIQGYHDAVKAVDDRLPEFINLMDAGDLLVITADHGCDPSFKGTDHTREHVPLLYYIKGKDGVELGIRESFTDLSLNLTIFFSVEPFKEGNFFAL</sequence>
<dbReference type="EMBL" id="JAQQAL010000011">
    <property type="protein sequence ID" value="MDC7226426.1"/>
    <property type="molecule type" value="Genomic_DNA"/>
</dbReference>
<feature type="binding site" evidence="6">
    <location>
        <position position="296"/>
    </location>
    <ligand>
        <name>Mn(2+)</name>
        <dbReference type="ChEBI" id="CHEBI:29035"/>
        <label>2</label>
    </ligand>
</feature>
<dbReference type="GO" id="GO:0005829">
    <property type="term" value="C:cytosol"/>
    <property type="evidence" value="ECO:0007669"/>
    <property type="project" value="TreeGrafter"/>
</dbReference>
<evidence type="ECO:0000259" key="8">
    <source>
        <dbReference type="Pfam" id="PF01676"/>
    </source>
</evidence>
<dbReference type="SUPFAM" id="SSF53649">
    <property type="entry name" value="Alkaline phosphatase-like"/>
    <property type="match status" value="1"/>
</dbReference>
<comment type="caution">
    <text evidence="9">The sequence shown here is derived from an EMBL/GenBank/DDBJ whole genome shotgun (WGS) entry which is preliminary data.</text>
</comment>
<comment type="function">
    <text evidence="6">Isomerase that catalyzes the conversion of deoxy-ribose 1-phosphate (dRib-1-P) and ribose 1-phosphate (Rib-1-P) to deoxy-ribose 5-phosphate (dRib-5-P) and ribose 5-phosphate (Rib-5-P), respectively.</text>
</comment>